<dbReference type="InterPro" id="IPR039629">
    <property type="entry name" value="R3HDM4"/>
</dbReference>
<evidence type="ECO:0000313" key="4">
    <source>
        <dbReference type="Proteomes" id="UP001516400"/>
    </source>
</evidence>
<comment type="caution">
    <text evidence="3">The sequence shown here is derived from an EMBL/GenBank/DDBJ whole genome shotgun (WGS) entry which is preliminary data.</text>
</comment>
<dbReference type="SUPFAM" id="SSF82708">
    <property type="entry name" value="R3H domain"/>
    <property type="match status" value="1"/>
</dbReference>
<dbReference type="GO" id="GO:0003676">
    <property type="term" value="F:nucleic acid binding"/>
    <property type="evidence" value="ECO:0007669"/>
    <property type="project" value="UniProtKB-UniRule"/>
</dbReference>
<keyword evidence="4" id="KW-1185">Reference proteome</keyword>
<accession>A0ABD2PGY0</accession>
<reference evidence="3 4" key="1">
    <citation type="journal article" date="2021" name="BMC Biol.">
        <title>Horizontally acquired antibacterial genes associated with adaptive radiation of ladybird beetles.</title>
        <authorList>
            <person name="Li H.S."/>
            <person name="Tang X.F."/>
            <person name="Huang Y.H."/>
            <person name="Xu Z.Y."/>
            <person name="Chen M.L."/>
            <person name="Du X.Y."/>
            <person name="Qiu B.Y."/>
            <person name="Chen P.T."/>
            <person name="Zhang W."/>
            <person name="Slipinski A."/>
            <person name="Escalona H.E."/>
            <person name="Waterhouse R.M."/>
            <person name="Zwick A."/>
            <person name="Pang H."/>
        </authorList>
    </citation>
    <scope>NUCLEOTIDE SEQUENCE [LARGE SCALE GENOMIC DNA]</scope>
    <source>
        <strain evidence="3">SYSU2018</strain>
    </source>
</reference>
<proteinExistence type="predicted"/>
<dbReference type="EMBL" id="JABFTP020000186">
    <property type="protein sequence ID" value="KAL3290212.1"/>
    <property type="molecule type" value="Genomic_DNA"/>
</dbReference>
<dbReference type="PANTHER" id="PTHR32019">
    <property type="entry name" value="R3H DOMAIN-CONTAINING PROTEIN 4"/>
    <property type="match status" value="1"/>
</dbReference>
<feature type="domain" description="R3H" evidence="2">
    <location>
        <begin position="176"/>
        <end position="239"/>
    </location>
</feature>
<protein>
    <recommendedName>
        <fullName evidence="2">R3H domain-containing protein</fullName>
    </recommendedName>
</protein>
<feature type="compositionally biased region" description="Polar residues" evidence="1">
    <location>
        <begin position="30"/>
        <end position="42"/>
    </location>
</feature>
<evidence type="ECO:0000259" key="2">
    <source>
        <dbReference type="PROSITE" id="PS51061"/>
    </source>
</evidence>
<evidence type="ECO:0000256" key="1">
    <source>
        <dbReference type="SAM" id="MobiDB-lite"/>
    </source>
</evidence>
<name>A0ABD2PGY0_9CUCU</name>
<dbReference type="InterPro" id="IPR001374">
    <property type="entry name" value="R3H_dom"/>
</dbReference>
<dbReference type="AlphaFoldDB" id="A0ABD2PGY0"/>
<sequence length="258" mass="30510">MTVISKTQKKCEFPNSNANSDTESLHLGSAATSDAESVHNEPSQNIRLIRNRRYIPQPFIKFEENPVFHKHGGKRKLRRYQNCTILQTLSEEENDEIFDIFESIKSPLSKLFEDPVALECWNQFIDKSEEEQKQIIKDLDLKDKLHECESSKSDKPYLRISSKIRRTLKIRRNLSVETVKLFEDDVIGFFNHFPQDKYVKYPDTSFERLLTHAVAQYHSLYSFSEWENEKRKVEIHNLKENWTPAECFLHELITKLRS</sequence>
<dbReference type="InterPro" id="IPR036867">
    <property type="entry name" value="R3H_dom_sf"/>
</dbReference>
<dbReference type="CDD" id="cd02325">
    <property type="entry name" value="R3H"/>
    <property type="match status" value="1"/>
</dbReference>
<gene>
    <name evidence="3" type="ORF">HHI36_023571</name>
</gene>
<dbReference type="InterPro" id="IPR025952">
    <property type="entry name" value="R3H-assoc_dom"/>
</dbReference>
<dbReference type="Pfam" id="PF13902">
    <property type="entry name" value="R3H-assoc"/>
    <property type="match status" value="1"/>
</dbReference>
<organism evidence="3 4">
    <name type="scientific">Cryptolaemus montrouzieri</name>
    <dbReference type="NCBI Taxonomy" id="559131"/>
    <lineage>
        <taxon>Eukaryota</taxon>
        <taxon>Metazoa</taxon>
        <taxon>Ecdysozoa</taxon>
        <taxon>Arthropoda</taxon>
        <taxon>Hexapoda</taxon>
        <taxon>Insecta</taxon>
        <taxon>Pterygota</taxon>
        <taxon>Neoptera</taxon>
        <taxon>Endopterygota</taxon>
        <taxon>Coleoptera</taxon>
        <taxon>Polyphaga</taxon>
        <taxon>Cucujiformia</taxon>
        <taxon>Coccinelloidea</taxon>
        <taxon>Coccinellidae</taxon>
        <taxon>Scymninae</taxon>
        <taxon>Scymnini</taxon>
        <taxon>Cryptolaemus</taxon>
    </lineage>
</organism>
<dbReference type="Proteomes" id="UP001516400">
    <property type="component" value="Unassembled WGS sequence"/>
</dbReference>
<feature type="region of interest" description="Disordered" evidence="1">
    <location>
        <begin position="1"/>
        <end position="42"/>
    </location>
</feature>
<dbReference type="PROSITE" id="PS51061">
    <property type="entry name" value="R3H"/>
    <property type="match status" value="1"/>
</dbReference>
<evidence type="ECO:0000313" key="3">
    <source>
        <dbReference type="EMBL" id="KAL3290212.1"/>
    </source>
</evidence>
<dbReference type="PANTHER" id="PTHR32019:SF2">
    <property type="entry name" value="R3H DOMAIN-CONTAINING PROTEIN 4"/>
    <property type="match status" value="1"/>
</dbReference>